<evidence type="ECO:0000256" key="2">
    <source>
        <dbReference type="ARBA" id="ARBA00022840"/>
    </source>
</evidence>
<dbReference type="PROSITE" id="PS50893">
    <property type="entry name" value="ABC_TRANSPORTER_2"/>
    <property type="match status" value="1"/>
</dbReference>
<gene>
    <name evidence="5" type="ORF">DB32_004674</name>
</gene>
<dbReference type="CDD" id="cd03221">
    <property type="entry name" value="ABCF_EF-3"/>
    <property type="match status" value="2"/>
</dbReference>
<dbReference type="STRING" id="927083.DB32_004674"/>
<dbReference type="KEGG" id="samy:DB32_004674"/>
<dbReference type="Proteomes" id="UP000034883">
    <property type="component" value="Chromosome"/>
</dbReference>
<sequence>MRDDDHHRLNRALELLSRPGDPRDRRVPGLGTVVFMSGSMSSRLVEARGLSFAFGDGAPLFESLDLSLAPGWHGLVGENGAGKTTLLRLIAGELAPDAGRVIVVDHALVVLCPQRVDEIDAHVRELASRDDGDAQRLRATLALDVGSLARWATLSPGERKRWQVAGALAREPDVLLLDEPSNHLDADAQRALARALSRFRGAGVIVSHDRALLDAITARTIRLDARRARVWEGAYSDAREAWIAEEDARRTERELLRDRAKKEARKLEHVRQERARAESMRSTSKRMRNPGDSDSRGILAQTRADWAEARLARSAAVRRGAVERAEERVEALGPVTKAKGRSVLFAYESSAKSVVLAIDAEEVRAGERVILRDVRLSLGRHDRVRLEGPNGAGKTTLLHALMANASARVLFVPQEIAREETARTVASLRALPGDARGRAMSLLAALGADPARVLASPEPSPGEARKLAIALGLATEVHAVVLDEPTNHLDLPSIERLEEALERYPGALLVVTHDARFAAKIANEAWRIEGEHVVRAPM</sequence>
<dbReference type="EMBL" id="CP011125">
    <property type="protein sequence ID" value="AKF07525.1"/>
    <property type="molecule type" value="Genomic_DNA"/>
</dbReference>
<evidence type="ECO:0000313" key="6">
    <source>
        <dbReference type="Proteomes" id="UP000034883"/>
    </source>
</evidence>
<reference evidence="5 6" key="1">
    <citation type="submission" date="2015-03" db="EMBL/GenBank/DDBJ databases">
        <title>Genome assembly of Sandaracinus amylolyticus DSM 53668.</title>
        <authorList>
            <person name="Sharma G."/>
            <person name="Subramanian S."/>
        </authorList>
    </citation>
    <scope>NUCLEOTIDE SEQUENCE [LARGE SCALE GENOMIC DNA]</scope>
    <source>
        <strain evidence="5 6">DSM 53668</strain>
    </source>
</reference>
<dbReference type="AlphaFoldDB" id="A0A0F6W4U4"/>
<feature type="region of interest" description="Disordered" evidence="3">
    <location>
        <begin position="266"/>
        <end position="296"/>
    </location>
</feature>
<name>A0A0F6W4U4_9BACT</name>
<proteinExistence type="predicted"/>
<keyword evidence="1" id="KW-0547">Nucleotide-binding</keyword>
<feature type="compositionally biased region" description="Basic and acidic residues" evidence="3">
    <location>
        <begin position="266"/>
        <end position="279"/>
    </location>
</feature>
<dbReference type="InterPro" id="IPR003439">
    <property type="entry name" value="ABC_transporter-like_ATP-bd"/>
</dbReference>
<dbReference type="InterPro" id="IPR003593">
    <property type="entry name" value="AAA+_ATPase"/>
</dbReference>
<evidence type="ECO:0000313" key="5">
    <source>
        <dbReference type="EMBL" id="AKF07525.1"/>
    </source>
</evidence>
<dbReference type="Pfam" id="PF00005">
    <property type="entry name" value="ABC_tran"/>
    <property type="match status" value="2"/>
</dbReference>
<dbReference type="SUPFAM" id="SSF52540">
    <property type="entry name" value="P-loop containing nucleoside triphosphate hydrolases"/>
    <property type="match status" value="2"/>
</dbReference>
<keyword evidence="2" id="KW-0067">ATP-binding</keyword>
<evidence type="ECO:0000256" key="1">
    <source>
        <dbReference type="ARBA" id="ARBA00022741"/>
    </source>
</evidence>
<dbReference type="InterPro" id="IPR051309">
    <property type="entry name" value="ABCF_ATPase"/>
</dbReference>
<organism evidence="5 6">
    <name type="scientific">Sandaracinus amylolyticus</name>
    <dbReference type="NCBI Taxonomy" id="927083"/>
    <lineage>
        <taxon>Bacteria</taxon>
        <taxon>Pseudomonadati</taxon>
        <taxon>Myxococcota</taxon>
        <taxon>Polyangia</taxon>
        <taxon>Polyangiales</taxon>
        <taxon>Sandaracinaceae</taxon>
        <taxon>Sandaracinus</taxon>
    </lineage>
</organism>
<evidence type="ECO:0000259" key="4">
    <source>
        <dbReference type="PROSITE" id="PS50893"/>
    </source>
</evidence>
<dbReference type="GO" id="GO:0016887">
    <property type="term" value="F:ATP hydrolysis activity"/>
    <property type="evidence" value="ECO:0007669"/>
    <property type="project" value="InterPro"/>
</dbReference>
<accession>A0A0F6W4U4</accession>
<dbReference type="PANTHER" id="PTHR42855:SF1">
    <property type="entry name" value="ABC TRANSPORTER DOMAIN-CONTAINING PROTEIN"/>
    <property type="match status" value="1"/>
</dbReference>
<dbReference type="GO" id="GO:0005524">
    <property type="term" value="F:ATP binding"/>
    <property type="evidence" value="ECO:0007669"/>
    <property type="project" value="UniProtKB-KW"/>
</dbReference>
<keyword evidence="6" id="KW-1185">Reference proteome</keyword>
<dbReference type="Gene3D" id="3.40.50.300">
    <property type="entry name" value="P-loop containing nucleotide triphosphate hydrolases"/>
    <property type="match status" value="2"/>
</dbReference>
<feature type="domain" description="ABC transporter" evidence="4">
    <location>
        <begin position="45"/>
        <end position="251"/>
    </location>
</feature>
<evidence type="ECO:0000256" key="3">
    <source>
        <dbReference type="SAM" id="MobiDB-lite"/>
    </source>
</evidence>
<dbReference type="PANTHER" id="PTHR42855">
    <property type="entry name" value="ABC TRANSPORTER ATP-BINDING SUBUNIT"/>
    <property type="match status" value="1"/>
</dbReference>
<dbReference type="SMART" id="SM00382">
    <property type="entry name" value="AAA"/>
    <property type="match status" value="2"/>
</dbReference>
<protein>
    <submittedName>
        <fullName evidence="5">ATPase components of ABC transporter</fullName>
    </submittedName>
</protein>
<dbReference type="InterPro" id="IPR027417">
    <property type="entry name" value="P-loop_NTPase"/>
</dbReference>